<name>A0ABQ7WMF1_SOLTU</name>
<accession>A0ABQ7WMF1</accession>
<gene>
    <name evidence="1" type="ORF">KY290_000812</name>
</gene>
<sequence>MTEELSGSCLLIQGFNQGGQRSMGFIKLEIHMEDLRSSSWMHVIDAKTSYNILLGRPWVHENRIVSSSYYQCLKYLEGGIERKIVADDNPFTKVETHFADAKFYLKGYVVKGAKSNDVKSIKSDKITIKRIDVAVGKELNAKIHIVVYTKEHEEDEESVGFSYHVTIQNEHDALSQTKIDKELEDIDWCCHISVNDNDPLEEEAAVDAPPKLEEGGKTTIDPLKEVNIRTDEDPRPTFLSTFLEVDKEIAYVNILKEYRDVLAWSYKEMRGLNPNVGVHQLAVKMVLVLLSKHKDVLGQTWFH</sequence>
<dbReference type="PANTHER" id="PTHR33240">
    <property type="entry name" value="OS08G0508500 PROTEIN"/>
    <property type="match status" value="1"/>
</dbReference>
<organism evidence="1 2">
    <name type="scientific">Solanum tuberosum</name>
    <name type="common">Potato</name>
    <dbReference type="NCBI Taxonomy" id="4113"/>
    <lineage>
        <taxon>Eukaryota</taxon>
        <taxon>Viridiplantae</taxon>
        <taxon>Streptophyta</taxon>
        <taxon>Embryophyta</taxon>
        <taxon>Tracheophyta</taxon>
        <taxon>Spermatophyta</taxon>
        <taxon>Magnoliopsida</taxon>
        <taxon>eudicotyledons</taxon>
        <taxon>Gunneridae</taxon>
        <taxon>Pentapetalae</taxon>
        <taxon>asterids</taxon>
        <taxon>lamiids</taxon>
        <taxon>Solanales</taxon>
        <taxon>Solanaceae</taxon>
        <taxon>Solanoideae</taxon>
        <taxon>Solaneae</taxon>
        <taxon>Solanum</taxon>
    </lineage>
</organism>
<dbReference type="EMBL" id="JAIVGD010000001">
    <property type="protein sequence ID" value="KAH0781214.1"/>
    <property type="molecule type" value="Genomic_DNA"/>
</dbReference>
<protein>
    <submittedName>
        <fullName evidence="1">Uncharacterized protein</fullName>
    </submittedName>
</protein>
<evidence type="ECO:0000313" key="2">
    <source>
        <dbReference type="Proteomes" id="UP000826656"/>
    </source>
</evidence>
<evidence type="ECO:0000313" key="1">
    <source>
        <dbReference type="EMBL" id="KAH0781214.1"/>
    </source>
</evidence>
<proteinExistence type="predicted"/>
<keyword evidence="2" id="KW-1185">Reference proteome</keyword>
<reference evidence="1 2" key="1">
    <citation type="journal article" date="2021" name="bioRxiv">
        <title>Chromosome-scale and haplotype-resolved genome assembly of a tetraploid potato cultivar.</title>
        <authorList>
            <person name="Sun H."/>
            <person name="Jiao W.-B."/>
            <person name="Krause K."/>
            <person name="Campoy J.A."/>
            <person name="Goel M."/>
            <person name="Folz-Donahue K."/>
            <person name="Kukat C."/>
            <person name="Huettel B."/>
            <person name="Schneeberger K."/>
        </authorList>
    </citation>
    <scope>NUCLEOTIDE SEQUENCE [LARGE SCALE GENOMIC DNA]</scope>
    <source>
        <strain evidence="1">SolTubOtavaFocal</strain>
        <tissue evidence="1">Leaves</tissue>
    </source>
</reference>
<comment type="caution">
    <text evidence="1">The sequence shown here is derived from an EMBL/GenBank/DDBJ whole genome shotgun (WGS) entry which is preliminary data.</text>
</comment>
<dbReference type="PANTHER" id="PTHR33240:SF8">
    <property type="entry name" value="OS03G0439900 PROTEIN"/>
    <property type="match status" value="1"/>
</dbReference>
<dbReference type="Proteomes" id="UP000826656">
    <property type="component" value="Unassembled WGS sequence"/>
</dbReference>